<evidence type="ECO:0000256" key="1">
    <source>
        <dbReference type="ARBA" id="ARBA00023125"/>
    </source>
</evidence>
<keyword evidence="1 3" id="KW-0238">DNA-binding</keyword>
<dbReference type="GO" id="GO:0003677">
    <property type="term" value="F:DNA binding"/>
    <property type="evidence" value="ECO:0007669"/>
    <property type="project" value="UniProtKB-KW"/>
</dbReference>
<dbReference type="CDD" id="cd01109">
    <property type="entry name" value="HTH_YyaN"/>
    <property type="match status" value="1"/>
</dbReference>
<evidence type="ECO:0000313" key="4">
    <source>
        <dbReference type="Proteomes" id="UP001519362"/>
    </source>
</evidence>
<dbReference type="EMBL" id="JAGIOL010000001">
    <property type="protein sequence ID" value="MBP2436768.1"/>
    <property type="molecule type" value="Genomic_DNA"/>
</dbReference>
<dbReference type="InterPro" id="IPR009061">
    <property type="entry name" value="DNA-bd_dom_put_sf"/>
</dbReference>
<dbReference type="PRINTS" id="PR00040">
    <property type="entry name" value="HTHMERR"/>
</dbReference>
<feature type="domain" description="HTH merR-type" evidence="2">
    <location>
        <begin position="4"/>
        <end position="73"/>
    </location>
</feature>
<dbReference type="SUPFAM" id="SSF46955">
    <property type="entry name" value="Putative DNA-binding domain"/>
    <property type="match status" value="1"/>
</dbReference>
<sequence length="122" mass="14543">MMTSYSPAEAAERSGFSIDTLRYYEREGILPPIARTPGGRRVYSDGDLSTLDFLRCLRDTGMPIERLRRYGELCRDPDTILQRIALLREHADAVDRQIEQLHRWRTRLDEKLDWYEEERRRL</sequence>
<dbReference type="PANTHER" id="PTHR30204:SF98">
    <property type="entry name" value="HTH-TYPE TRANSCRIPTIONAL REGULATOR ADHR"/>
    <property type="match status" value="1"/>
</dbReference>
<keyword evidence="4" id="KW-1185">Reference proteome</keyword>
<gene>
    <name evidence="3" type="ORF">JOF34_001354</name>
</gene>
<dbReference type="RefSeq" id="WP_241244929.1">
    <property type="nucleotide sequence ID" value="NZ_CP049253.1"/>
</dbReference>
<reference evidence="3 4" key="1">
    <citation type="submission" date="2021-03" db="EMBL/GenBank/DDBJ databases">
        <title>Sequencing the genomes of 1000 actinobacteria strains.</title>
        <authorList>
            <person name="Klenk H.-P."/>
        </authorList>
    </citation>
    <scope>NUCLEOTIDE SEQUENCE [LARGE SCALE GENOMIC DNA]</scope>
    <source>
        <strain evidence="3 4">DSM 24221</strain>
    </source>
</reference>
<dbReference type="InterPro" id="IPR047057">
    <property type="entry name" value="MerR_fam"/>
</dbReference>
<name>A0ABS4ZHL2_9MICO</name>
<dbReference type="Proteomes" id="UP001519362">
    <property type="component" value="Unassembled WGS sequence"/>
</dbReference>
<dbReference type="PANTHER" id="PTHR30204">
    <property type="entry name" value="REDOX-CYCLING DRUG-SENSING TRANSCRIPTIONAL ACTIVATOR SOXR"/>
    <property type="match status" value="1"/>
</dbReference>
<organism evidence="3 4">
    <name type="scientific">Microbacterium amylolyticum</name>
    <dbReference type="NCBI Taxonomy" id="936337"/>
    <lineage>
        <taxon>Bacteria</taxon>
        <taxon>Bacillati</taxon>
        <taxon>Actinomycetota</taxon>
        <taxon>Actinomycetes</taxon>
        <taxon>Micrococcales</taxon>
        <taxon>Microbacteriaceae</taxon>
        <taxon>Microbacterium</taxon>
    </lineage>
</organism>
<evidence type="ECO:0000259" key="2">
    <source>
        <dbReference type="PROSITE" id="PS50937"/>
    </source>
</evidence>
<comment type="caution">
    <text evidence="3">The sequence shown here is derived from an EMBL/GenBank/DDBJ whole genome shotgun (WGS) entry which is preliminary data.</text>
</comment>
<dbReference type="Gene3D" id="1.10.1660.10">
    <property type="match status" value="1"/>
</dbReference>
<accession>A0ABS4ZHL2</accession>
<proteinExistence type="predicted"/>
<dbReference type="Pfam" id="PF13411">
    <property type="entry name" value="MerR_1"/>
    <property type="match status" value="1"/>
</dbReference>
<protein>
    <submittedName>
        <fullName evidence="3">DNA-binding transcriptional MerR regulator</fullName>
    </submittedName>
</protein>
<dbReference type="PROSITE" id="PS50937">
    <property type="entry name" value="HTH_MERR_2"/>
    <property type="match status" value="1"/>
</dbReference>
<dbReference type="SMART" id="SM00422">
    <property type="entry name" value="HTH_MERR"/>
    <property type="match status" value="1"/>
</dbReference>
<dbReference type="InterPro" id="IPR000551">
    <property type="entry name" value="MerR-type_HTH_dom"/>
</dbReference>
<evidence type="ECO:0000313" key="3">
    <source>
        <dbReference type="EMBL" id="MBP2436768.1"/>
    </source>
</evidence>